<accession>A0ABS6T3C1</accession>
<evidence type="ECO:0000313" key="2">
    <source>
        <dbReference type="EMBL" id="MBV7379031.1"/>
    </source>
</evidence>
<keyword evidence="3" id="KW-1185">Reference proteome</keyword>
<dbReference type="RefSeq" id="WP_218392187.1">
    <property type="nucleotide sequence ID" value="NZ_JAHUZE010000002.1"/>
</dbReference>
<proteinExistence type="predicted"/>
<name>A0ABS6T3C1_9RHOB</name>
<dbReference type="Proteomes" id="UP000756530">
    <property type="component" value="Unassembled WGS sequence"/>
</dbReference>
<organism evidence="2 3">
    <name type="scientific">Maritimibacter dapengensis</name>
    <dbReference type="NCBI Taxonomy" id="2836868"/>
    <lineage>
        <taxon>Bacteria</taxon>
        <taxon>Pseudomonadati</taxon>
        <taxon>Pseudomonadota</taxon>
        <taxon>Alphaproteobacteria</taxon>
        <taxon>Rhodobacterales</taxon>
        <taxon>Roseobacteraceae</taxon>
        <taxon>Maritimibacter</taxon>
    </lineage>
</organism>
<feature type="chain" id="PRO_5046582774" description="Lysozyme inhibitor LprI N-terminal domain-containing protein" evidence="1">
    <location>
        <begin position="26"/>
        <end position="127"/>
    </location>
</feature>
<evidence type="ECO:0000313" key="3">
    <source>
        <dbReference type="Proteomes" id="UP000756530"/>
    </source>
</evidence>
<dbReference type="EMBL" id="JAHUZE010000002">
    <property type="protein sequence ID" value="MBV7379031.1"/>
    <property type="molecule type" value="Genomic_DNA"/>
</dbReference>
<keyword evidence="1" id="KW-0732">Signal</keyword>
<gene>
    <name evidence="2" type="ORF">KJP28_08830</name>
</gene>
<feature type="signal peptide" evidence="1">
    <location>
        <begin position="1"/>
        <end position="25"/>
    </location>
</feature>
<reference evidence="2 3" key="1">
    <citation type="submission" date="2021-05" db="EMBL/GenBank/DDBJ databases">
        <title>Culturable bacteria isolated from Daya Bay.</title>
        <authorList>
            <person name="Zheng W."/>
            <person name="Yu S."/>
            <person name="Huang Y."/>
        </authorList>
    </citation>
    <scope>NUCLEOTIDE SEQUENCE [LARGE SCALE GENOMIC DNA]</scope>
    <source>
        <strain evidence="2 3">DP4N28-5</strain>
    </source>
</reference>
<protein>
    <recommendedName>
        <fullName evidence="4">Lysozyme inhibitor LprI N-terminal domain-containing protein</fullName>
    </recommendedName>
</protein>
<evidence type="ECO:0000256" key="1">
    <source>
        <dbReference type="SAM" id="SignalP"/>
    </source>
</evidence>
<sequence length="127" mass="13807">MGRLKTFLKAGLVALALPTPLLAGASDLAEQFARCAGRLSAQMEFQWLTNDAAADRTEAERAAMISLLQAVTPPDAARELLHKRIEAKLAQSRLLTRATFNRDADDADWARGRAEMELGACRALILS</sequence>
<evidence type="ECO:0008006" key="4">
    <source>
        <dbReference type="Google" id="ProtNLM"/>
    </source>
</evidence>
<comment type="caution">
    <text evidence="2">The sequence shown here is derived from an EMBL/GenBank/DDBJ whole genome shotgun (WGS) entry which is preliminary data.</text>
</comment>